<comment type="caution">
    <text evidence="3">The sequence shown here is derived from an EMBL/GenBank/DDBJ whole genome shotgun (WGS) entry which is preliminary data.</text>
</comment>
<sequence>MPIILLALPLLSLLTVAQASIYLPVNIASGAAVSASSTSSSGACLGYRCAPGTVVGRVSENSTGQWVSNPGSCSETRAETLNLDWSATFGMQYVTEIRFRFGDYAAGSTNLVVYDTQPMNIPNPTAVAYINSEQYNVYVFEIPVTATSLAFIWSNFTSPDGGVSCQVSVRDVQVWTGPSPDSAAGNPRQSHLSPGAVAGISVAVTVAFALVFVGAFIIFQRRKNIKARAGGNYELGSYHLYSDQPEIPAFDVLEKKIRSARMKNFFESTYATVADRHTGGPKAVPFSRNVVNNDAESSCGSTTVV</sequence>
<evidence type="ECO:0000256" key="1">
    <source>
        <dbReference type="SAM" id="Phobius"/>
    </source>
</evidence>
<evidence type="ECO:0000313" key="3">
    <source>
        <dbReference type="EMBL" id="KAJ3097262.1"/>
    </source>
</evidence>
<dbReference type="EMBL" id="JADGJH010002523">
    <property type="protein sequence ID" value="KAJ3097262.1"/>
    <property type="molecule type" value="Genomic_DNA"/>
</dbReference>
<dbReference type="AlphaFoldDB" id="A0AAD5X847"/>
<accession>A0AAD5X847</accession>
<keyword evidence="4" id="KW-1185">Reference proteome</keyword>
<feature type="transmembrane region" description="Helical" evidence="1">
    <location>
        <begin position="196"/>
        <end position="219"/>
    </location>
</feature>
<keyword evidence="1" id="KW-0472">Membrane</keyword>
<dbReference type="Proteomes" id="UP001211907">
    <property type="component" value="Unassembled WGS sequence"/>
</dbReference>
<gene>
    <name evidence="3" type="ORF">HK100_005398</name>
</gene>
<feature type="signal peptide" evidence="2">
    <location>
        <begin position="1"/>
        <end position="19"/>
    </location>
</feature>
<organism evidence="3 4">
    <name type="scientific">Physocladia obscura</name>
    <dbReference type="NCBI Taxonomy" id="109957"/>
    <lineage>
        <taxon>Eukaryota</taxon>
        <taxon>Fungi</taxon>
        <taxon>Fungi incertae sedis</taxon>
        <taxon>Chytridiomycota</taxon>
        <taxon>Chytridiomycota incertae sedis</taxon>
        <taxon>Chytridiomycetes</taxon>
        <taxon>Chytridiales</taxon>
        <taxon>Chytriomycetaceae</taxon>
        <taxon>Physocladia</taxon>
    </lineage>
</organism>
<evidence type="ECO:0000256" key="2">
    <source>
        <dbReference type="SAM" id="SignalP"/>
    </source>
</evidence>
<feature type="chain" id="PRO_5042167076" evidence="2">
    <location>
        <begin position="20"/>
        <end position="305"/>
    </location>
</feature>
<evidence type="ECO:0000313" key="4">
    <source>
        <dbReference type="Proteomes" id="UP001211907"/>
    </source>
</evidence>
<proteinExistence type="predicted"/>
<protein>
    <submittedName>
        <fullName evidence="3">Uncharacterized protein</fullName>
    </submittedName>
</protein>
<name>A0AAD5X847_9FUNG</name>
<reference evidence="3" key="1">
    <citation type="submission" date="2020-05" db="EMBL/GenBank/DDBJ databases">
        <title>Phylogenomic resolution of chytrid fungi.</title>
        <authorList>
            <person name="Stajich J.E."/>
            <person name="Amses K."/>
            <person name="Simmons R."/>
            <person name="Seto K."/>
            <person name="Myers J."/>
            <person name="Bonds A."/>
            <person name="Quandt C.A."/>
            <person name="Barry K."/>
            <person name="Liu P."/>
            <person name="Grigoriev I."/>
            <person name="Longcore J.E."/>
            <person name="James T.Y."/>
        </authorList>
    </citation>
    <scope>NUCLEOTIDE SEQUENCE</scope>
    <source>
        <strain evidence="3">JEL0513</strain>
    </source>
</reference>
<keyword evidence="1" id="KW-0812">Transmembrane</keyword>
<keyword evidence="1" id="KW-1133">Transmembrane helix</keyword>
<keyword evidence="2" id="KW-0732">Signal</keyword>